<dbReference type="Ensembl" id="ENSMMDT00005022914.1">
    <property type="protein sequence ID" value="ENSMMDP00005022417.1"/>
    <property type="gene ID" value="ENSMMDG00005010885.1"/>
</dbReference>
<accession>A0A667Y4A0</accession>
<feature type="signal peptide" evidence="4">
    <location>
        <begin position="1"/>
        <end position="22"/>
    </location>
</feature>
<dbReference type="SMART" id="SM00034">
    <property type="entry name" value="CLECT"/>
    <property type="match status" value="1"/>
</dbReference>
<sequence>ILTLRPMLLLLCFLSLALGAASSSTDHEVRLERGSCPMFWYSFNGRCYKYVATRMTWADAELHCVSEGANLVSLHSLDEHNFVIHLIKNFDPEQGSTWIGLSDLHKEGRWMWSDGSKVNFTFWHSGQPDNIQGTEHCGEIHIGTIRWNDNICSTPHSFVCASRTVCPNNCNSLG</sequence>
<gene>
    <name evidence="6" type="primary">LOC115367294</name>
</gene>
<dbReference type="Pfam" id="PF00059">
    <property type="entry name" value="Lectin_C"/>
    <property type="match status" value="1"/>
</dbReference>
<dbReference type="InterPro" id="IPR001304">
    <property type="entry name" value="C-type_lectin-like"/>
</dbReference>
<dbReference type="PROSITE" id="PS50041">
    <property type="entry name" value="C_TYPE_LECTIN_2"/>
    <property type="match status" value="1"/>
</dbReference>
<keyword evidence="3" id="KW-1015">Disulfide bond</keyword>
<name>A0A667Y4A0_9TELE</name>
<keyword evidence="2" id="KW-0964">Secreted</keyword>
<protein>
    <submittedName>
        <fullName evidence="6">Galactose-specific lectin nattectin-like</fullName>
    </submittedName>
</protein>
<dbReference type="SUPFAM" id="SSF56436">
    <property type="entry name" value="C-type lectin-like"/>
    <property type="match status" value="1"/>
</dbReference>
<feature type="chain" id="PRO_5025551925" evidence="4">
    <location>
        <begin position="23"/>
        <end position="174"/>
    </location>
</feature>
<evidence type="ECO:0000256" key="1">
    <source>
        <dbReference type="ARBA" id="ARBA00004613"/>
    </source>
</evidence>
<proteinExistence type="predicted"/>
<dbReference type="FunFam" id="3.10.100.10:FF:000087">
    <property type="entry name" value="Snaclec rhodocetin subunit delta"/>
    <property type="match status" value="1"/>
</dbReference>
<evidence type="ECO:0000313" key="7">
    <source>
        <dbReference type="Proteomes" id="UP000472263"/>
    </source>
</evidence>
<dbReference type="PRINTS" id="PR00356">
    <property type="entry name" value="ANTIFREEZEII"/>
</dbReference>
<reference evidence="6" key="3">
    <citation type="submission" date="2025-09" db="UniProtKB">
        <authorList>
            <consortium name="Ensembl"/>
        </authorList>
    </citation>
    <scope>IDENTIFICATION</scope>
</reference>
<feature type="domain" description="C-type lectin" evidence="5">
    <location>
        <begin position="43"/>
        <end position="161"/>
    </location>
</feature>
<evidence type="ECO:0000256" key="4">
    <source>
        <dbReference type="SAM" id="SignalP"/>
    </source>
</evidence>
<reference evidence="6" key="1">
    <citation type="submission" date="2019-06" db="EMBL/GenBank/DDBJ databases">
        <authorList>
            <consortium name="Wellcome Sanger Institute Data Sharing"/>
        </authorList>
    </citation>
    <scope>NUCLEOTIDE SEQUENCE [LARGE SCALE GENOMIC DNA]</scope>
</reference>
<dbReference type="InParanoid" id="A0A667Y4A0"/>
<dbReference type="InterPro" id="IPR016187">
    <property type="entry name" value="CTDL_fold"/>
</dbReference>
<organism evidence="6 7">
    <name type="scientific">Myripristis murdjan</name>
    <name type="common">pinecone soldierfish</name>
    <dbReference type="NCBI Taxonomy" id="586833"/>
    <lineage>
        <taxon>Eukaryota</taxon>
        <taxon>Metazoa</taxon>
        <taxon>Chordata</taxon>
        <taxon>Craniata</taxon>
        <taxon>Vertebrata</taxon>
        <taxon>Euteleostomi</taxon>
        <taxon>Actinopterygii</taxon>
        <taxon>Neopterygii</taxon>
        <taxon>Teleostei</taxon>
        <taxon>Neoteleostei</taxon>
        <taxon>Acanthomorphata</taxon>
        <taxon>Holocentriformes</taxon>
        <taxon>Holocentridae</taxon>
        <taxon>Myripristis</taxon>
    </lineage>
</organism>
<evidence type="ECO:0000256" key="2">
    <source>
        <dbReference type="ARBA" id="ARBA00022525"/>
    </source>
</evidence>
<evidence type="ECO:0000256" key="3">
    <source>
        <dbReference type="ARBA" id="ARBA00023157"/>
    </source>
</evidence>
<reference evidence="6" key="2">
    <citation type="submission" date="2025-08" db="UniProtKB">
        <authorList>
            <consortium name="Ensembl"/>
        </authorList>
    </citation>
    <scope>IDENTIFICATION</scope>
</reference>
<dbReference type="InterPro" id="IPR016186">
    <property type="entry name" value="C-type_lectin-like/link_sf"/>
</dbReference>
<keyword evidence="4" id="KW-0732">Signal</keyword>
<dbReference type="Gene3D" id="3.10.100.10">
    <property type="entry name" value="Mannose-Binding Protein A, subunit A"/>
    <property type="match status" value="1"/>
</dbReference>
<evidence type="ECO:0000259" key="5">
    <source>
        <dbReference type="PROSITE" id="PS50041"/>
    </source>
</evidence>
<comment type="subcellular location">
    <subcellularLocation>
        <location evidence="1">Secreted</location>
    </subcellularLocation>
</comment>
<dbReference type="AlphaFoldDB" id="A0A667Y4A0"/>
<dbReference type="Proteomes" id="UP000472263">
    <property type="component" value="Chromosome 11"/>
</dbReference>
<dbReference type="PANTHER" id="PTHR22803">
    <property type="entry name" value="MANNOSE, PHOSPHOLIPASE, LECTIN RECEPTOR RELATED"/>
    <property type="match status" value="1"/>
</dbReference>
<dbReference type="GeneTree" id="ENSGT00940000162818"/>
<dbReference type="GO" id="GO:0005576">
    <property type="term" value="C:extracellular region"/>
    <property type="evidence" value="ECO:0007669"/>
    <property type="project" value="UniProtKB-SubCell"/>
</dbReference>
<evidence type="ECO:0000313" key="6">
    <source>
        <dbReference type="Ensembl" id="ENSMMDP00005022417.1"/>
    </source>
</evidence>
<dbReference type="InterPro" id="IPR050111">
    <property type="entry name" value="C-type_lectin/snaclec_domain"/>
</dbReference>
<keyword evidence="7" id="KW-1185">Reference proteome</keyword>
<dbReference type="InterPro" id="IPR002353">
    <property type="entry name" value="AntifreezeII"/>
</dbReference>